<dbReference type="Proteomes" id="UP000663870">
    <property type="component" value="Unassembled WGS sequence"/>
</dbReference>
<evidence type="ECO:0000256" key="1">
    <source>
        <dbReference type="SAM" id="MobiDB-lite"/>
    </source>
</evidence>
<gene>
    <name evidence="3" type="ORF">JXQ802_LOCUS31298</name>
    <name evidence="2" type="ORF">PYM288_LOCUS19251</name>
</gene>
<accession>A0A815G8P3</accession>
<keyword evidence="4" id="KW-1185">Reference proteome</keyword>
<proteinExistence type="predicted"/>
<name>A0A815G8P3_9BILA</name>
<dbReference type="EMBL" id="CAJNOH010000632">
    <property type="protein sequence ID" value="CAF1092481.1"/>
    <property type="molecule type" value="Genomic_DNA"/>
</dbReference>
<evidence type="ECO:0000313" key="2">
    <source>
        <dbReference type="EMBL" id="CAF1092481.1"/>
    </source>
</evidence>
<sequence>MKGNTTGFVSTERPKTIVLPKIKQESNKQTIHDNRSPLFKSLKQENLLSPNSNNVIKNSLLVHSESNKRVKFSNNVNNNGETTSRLTNDKTDSLLNNDQHVHQSNLTPVYEIQSENNNQNELLNNDGTHSVSMSKPKFYRSNSNNTLSISTVTSPSIASSRISSFLPATSSIYHHNTSMDNSSSIMSSLTIKYHVLNLSLLEFNISLSEFDKKKFNDIREQIPEEFEQLLPTLFKLGIVLWPEKLFDKKEQLTLRELRLRENLISIIEKDQQNSKRQDYLENLYGNFLSHDNILQKHHLLRENLSFQGQLSLLETYRDEIENLLTKQIHYWISIPMKSNRINFNDEINSISHSSYISTIFRTKNKFLQPISLRKTNRYSNIELSTYDELFSLTLPDQIDNQWSRKLLAKIIEQGMNILDQVRKLPQPSLLNQYDHCNLKEQEIVRKFKQWLFLCSTLYTEEN</sequence>
<comment type="caution">
    <text evidence="3">The sequence shown here is derived from an EMBL/GenBank/DDBJ whole genome shotgun (WGS) entry which is preliminary data.</text>
</comment>
<dbReference type="AlphaFoldDB" id="A0A815G8P3"/>
<reference evidence="3" key="1">
    <citation type="submission" date="2021-02" db="EMBL/GenBank/DDBJ databases">
        <authorList>
            <person name="Nowell W R."/>
        </authorList>
    </citation>
    <scope>NUCLEOTIDE SEQUENCE</scope>
</reference>
<evidence type="ECO:0000313" key="4">
    <source>
        <dbReference type="Proteomes" id="UP000663870"/>
    </source>
</evidence>
<organism evidence="3 4">
    <name type="scientific">Rotaria sordida</name>
    <dbReference type="NCBI Taxonomy" id="392033"/>
    <lineage>
        <taxon>Eukaryota</taxon>
        <taxon>Metazoa</taxon>
        <taxon>Spiralia</taxon>
        <taxon>Gnathifera</taxon>
        <taxon>Rotifera</taxon>
        <taxon>Eurotatoria</taxon>
        <taxon>Bdelloidea</taxon>
        <taxon>Philodinida</taxon>
        <taxon>Philodinidae</taxon>
        <taxon>Rotaria</taxon>
    </lineage>
</organism>
<feature type="region of interest" description="Disordered" evidence="1">
    <location>
        <begin position="72"/>
        <end position="95"/>
    </location>
</feature>
<evidence type="ECO:0000313" key="3">
    <source>
        <dbReference type="EMBL" id="CAF1335595.1"/>
    </source>
</evidence>
<feature type="compositionally biased region" description="Polar residues" evidence="1">
    <location>
        <begin position="72"/>
        <end position="86"/>
    </location>
</feature>
<protein>
    <submittedName>
        <fullName evidence="3">Uncharacterized protein</fullName>
    </submittedName>
</protein>
<dbReference type="EMBL" id="CAJNOL010001317">
    <property type="protein sequence ID" value="CAF1335595.1"/>
    <property type="molecule type" value="Genomic_DNA"/>
</dbReference>
<dbReference type="Proteomes" id="UP000663854">
    <property type="component" value="Unassembled WGS sequence"/>
</dbReference>